<protein>
    <submittedName>
        <fullName evidence="2">Uncharacterized protein</fullName>
    </submittedName>
</protein>
<evidence type="ECO:0000313" key="2">
    <source>
        <dbReference type="EMBL" id="PSB21602.1"/>
    </source>
</evidence>
<feature type="transmembrane region" description="Helical" evidence="1">
    <location>
        <begin position="281"/>
        <end position="304"/>
    </location>
</feature>
<keyword evidence="1" id="KW-0812">Transmembrane</keyword>
<keyword evidence="1" id="KW-0472">Membrane</keyword>
<dbReference type="Proteomes" id="UP000238634">
    <property type="component" value="Unassembled WGS sequence"/>
</dbReference>
<dbReference type="OrthoDB" id="463393at2"/>
<organism evidence="2 3">
    <name type="scientific">Phormidesmis priestleyi ULC007</name>
    <dbReference type="NCBI Taxonomy" id="1920490"/>
    <lineage>
        <taxon>Bacteria</taxon>
        <taxon>Bacillati</taxon>
        <taxon>Cyanobacteriota</taxon>
        <taxon>Cyanophyceae</taxon>
        <taxon>Leptolyngbyales</taxon>
        <taxon>Leptolyngbyaceae</taxon>
        <taxon>Phormidesmis</taxon>
    </lineage>
</organism>
<reference evidence="2 3" key="2">
    <citation type="submission" date="2018-03" db="EMBL/GenBank/DDBJ databases">
        <title>The ancient ancestry and fast evolution of plastids.</title>
        <authorList>
            <person name="Moore K.R."/>
            <person name="Magnabosco C."/>
            <person name="Momper L."/>
            <person name="Gold D.A."/>
            <person name="Bosak T."/>
            <person name="Fournier G.P."/>
        </authorList>
    </citation>
    <scope>NUCLEOTIDE SEQUENCE [LARGE SCALE GENOMIC DNA]</scope>
    <source>
        <strain evidence="2 3">ULC007</strain>
    </source>
</reference>
<dbReference type="RefSeq" id="WP_073069451.1">
    <property type="nucleotide sequence ID" value="NZ_MPPI01000002.1"/>
</dbReference>
<keyword evidence="3" id="KW-1185">Reference proteome</keyword>
<accession>A0A2T1DMB1</accession>
<sequence length="410" mass="45624">MNGNPSIKSTLNSNEIQDLMDKISELIPVSDALVELIKLRAVSTGFPLEPNHKSRSLPNFKARATHEITYEPLLELASSLKSNSLEEYGKQLNALWSDSEDGNTRQTRQLLDIKSNVNLVRQRLSSLFNHSVLPISIRGKVVQILVSKIGHPELIKEAESNSEIISQLLNSINQLLQEKEEDSSLTLPKTNTTSLLALDILDNRATALIGAMTAIETRRLRIEELVREDQKRHRNTVFGVSVYIVIIAICLIVLPLLKTIFPSLPVSTINLSEEPLTQATVSFWGIPTPILIWSFIGSFAAMIHRFNSQSVYYFNDAIKWMLTRHVQGIVLSSAFYLVLTSGLFLITNGAASQASTPQPSIKDELVLVLSFLIGFSDRFVDSVFNTLIERYTGTAKPSEKIPLKEPGSLT</sequence>
<evidence type="ECO:0000256" key="1">
    <source>
        <dbReference type="SAM" id="Phobius"/>
    </source>
</evidence>
<comment type="caution">
    <text evidence="2">The sequence shown here is derived from an EMBL/GenBank/DDBJ whole genome shotgun (WGS) entry which is preliminary data.</text>
</comment>
<proteinExistence type="predicted"/>
<dbReference type="AlphaFoldDB" id="A0A2T1DMB1"/>
<feature type="transmembrane region" description="Helical" evidence="1">
    <location>
        <begin position="366"/>
        <end position="388"/>
    </location>
</feature>
<evidence type="ECO:0000313" key="3">
    <source>
        <dbReference type="Proteomes" id="UP000238634"/>
    </source>
</evidence>
<keyword evidence="1" id="KW-1133">Transmembrane helix</keyword>
<dbReference type="EMBL" id="PVWG01000002">
    <property type="protein sequence ID" value="PSB21602.1"/>
    <property type="molecule type" value="Genomic_DNA"/>
</dbReference>
<reference evidence="2 3" key="1">
    <citation type="submission" date="2018-02" db="EMBL/GenBank/DDBJ databases">
        <authorList>
            <person name="Cohen D.B."/>
            <person name="Kent A.D."/>
        </authorList>
    </citation>
    <scope>NUCLEOTIDE SEQUENCE [LARGE SCALE GENOMIC DNA]</scope>
    <source>
        <strain evidence="2 3">ULC007</strain>
    </source>
</reference>
<name>A0A2T1DMB1_9CYAN</name>
<feature type="transmembrane region" description="Helical" evidence="1">
    <location>
        <begin position="325"/>
        <end position="346"/>
    </location>
</feature>
<feature type="transmembrane region" description="Helical" evidence="1">
    <location>
        <begin position="237"/>
        <end position="261"/>
    </location>
</feature>
<gene>
    <name evidence="2" type="ORF">C7B65_03185</name>
</gene>